<evidence type="ECO:0000313" key="21">
    <source>
        <dbReference type="EMBL" id="CAL1329084.1"/>
    </source>
</evidence>
<dbReference type="CDD" id="cd02771">
    <property type="entry name" value="MopB_NDH-1_NuoG2-N7"/>
    <property type="match status" value="1"/>
</dbReference>
<dbReference type="InterPro" id="IPR006963">
    <property type="entry name" value="Mopterin_OxRdtase_4Fe-4S_dom"/>
</dbReference>
<evidence type="ECO:0000256" key="9">
    <source>
        <dbReference type="ARBA" id="ARBA00023004"/>
    </source>
</evidence>
<dbReference type="PROSITE" id="PS51085">
    <property type="entry name" value="2FE2S_FER_2"/>
    <property type="match status" value="1"/>
</dbReference>
<feature type="domain" description="4Fe-4S Mo/W bis-MGD-type" evidence="19">
    <location>
        <begin position="221"/>
        <end position="277"/>
    </location>
</feature>
<keyword evidence="7" id="KW-0479">Metal-binding</keyword>
<evidence type="ECO:0000256" key="12">
    <source>
        <dbReference type="ARBA" id="ARBA00026021"/>
    </source>
</evidence>
<evidence type="ECO:0000259" key="19">
    <source>
        <dbReference type="PROSITE" id="PS51669"/>
    </source>
</evidence>
<comment type="subunit">
    <text evidence="12">Composed of 13 different subunits. Subunits NuoCD, E, F, and G constitute the peripheral sector of the complex.</text>
</comment>
<evidence type="ECO:0000259" key="18">
    <source>
        <dbReference type="PROSITE" id="PS51085"/>
    </source>
</evidence>
<comment type="similarity">
    <text evidence="2 17">Belongs to the complex I 75 kDa subunit family.</text>
</comment>
<dbReference type="EMBL" id="OZ034688">
    <property type="protein sequence ID" value="CAL1329084.1"/>
    <property type="molecule type" value="Genomic_DNA"/>
</dbReference>
<keyword evidence="8" id="KW-1278">Translocase</keyword>
<dbReference type="InterPro" id="IPR054351">
    <property type="entry name" value="NADH_UbQ_OxRdtase_ferredoxin"/>
</dbReference>
<keyword evidence="9" id="KW-0408">Iron</keyword>
<dbReference type="PROSITE" id="PS00643">
    <property type="entry name" value="COMPLEX1_75K_3"/>
    <property type="match status" value="1"/>
</dbReference>
<dbReference type="Pfam" id="PF10588">
    <property type="entry name" value="NADH-G_4Fe-4S_3"/>
    <property type="match status" value="1"/>
</dbReference>
<dbReference type="Gene3D" id="3.30.200.210">
    <property type="match status" value="1"/>
</dbReference>
<reference evidence="21" key="1">
    <citation type="submission" date="2024-04" db="EMBL/GenBank/DDBJ databases">
        <authorList>
            <person name="Manzano-Marin A."/>
            <person name="Manzano-Marin A."/>
            <person name="Alejandro Manzano Marin A."/>
        </authorList>
    </citation>
    <scope>NUCLEOTIDE SEQUENCE [LARGE SCALE GENOMIC DNA]</scope>
    <source>
        <strain evidence="21">TABTEA</strain>
    </source>
</reference>
<comment type="cofactor">
    <cofactor evidence="15">
        <name>[2Fe-2S] cluster</name>
        <dbReference type="ChEBI" id="CHEBI:190135"/>
    </cofactor>
</comment>
<organism evidence="21 22">
    <name type="scientific">Candidatus Providencia siddallii</name>
    <dbReference type="NCBI Taxonomy" id="1715285"/>
    <lineage>
        <taxon>Bacteria</taxon>
        <taxon>Pseudomonadati</taxon>
        <taxon>Pseudomonadota</taxon>
        <taxon>Gammaproteobacteria</taxon>
        <taxon>Enterobacterales</taxon>
        <taxon>Morganellaceae</taxon>
        <taxon>Providencia</taxon>
    </lineage>
</organism>
<evidence type="ECO:0000256" key="3">
    <source>
        <dbReference type="ARBA" id="ARBA00019902"/>
    </source>
</evidence>
<evidence type="ECO:0000256" key="1">
    <source>
        <dbReference type="ARBA" id="ARBA00001966"/>
    </source>
</evidence>
<dbReference type="Pfam" id="PF22117">
    <property type="entry name" value="Fer4_Nqo3"/>
    <property type="match status" value="1"/>
</dbReference>
<name>A0ABM9NNN3_9GAMM</name>
<evidence type="ECO:0000256" key="10">
    <source>
        <dbReference type="ARBA" id="ARBA00023014"/>
    </source>
</evidence>
<evidence type="ECO:0000256" key="16">
    <source>
        <dbReference type="ARBA" id="ARBA00047712"/>
    </source>
</evidence>
<dbReference type="InterPro" id="IPR036010">
    <property type="entry name" value="2Fe-2S_ferredoxin-like_sf"/>
</dbReference>
<dbReference type="CDD" id="cd02788">
    <property type="entry name" value="MopB_CT_NDH-1_NuoG2-N7"/>
    <property type="match status" value="1"/>
</dbReference>
<dbReference type="SUPFAM" id="SSF54862">
    <property type="entry name" value="4Fe-4S ferredoxins"/>
    <property type="match status" value="1"/>
</dbReference>
<dbReference type="InterPro" id="IPR010228">
    <property type="entry name" value="NADH_UbQ_OxRdtase_Gsu"/>
</dbReference>
<dbReference type="SUPFAM" id="SSF54292">
    <property type="entry name" value="2Fe-2S ferredoxin-like"/>
    <property type="match status" value="1"/>
</dbReference>
<dbReference type="PANTHER" id="PTHR43105:SF10">
    <property type="entry name" value="NADH-QUINONE OXIDOREDUCTASE SUBUNIT G"/>
    <property type="match status" value="1"/>
</dbReference>
<dbReference type="InterPro" id="IPR050123">
    <property type="entry name" value="Prok_molybdopt-oxidoreductase"/>
</dbReference>
<dbReference type="Pfam" id="PF00384">
    <property type="entry name" value="Molybdopterin"/>
    <property type="match status" value="1"/>
</dbReference>
<accession>A0ABM9NNN3</accession>
<dbReference type="InterPro" id="IPR006656">
    <property type="entry name" value="Mopterin_OxRdtase"/>
</dbReference>
<gene>
    <name evidence="21" type="primary">nuoG</name>
    <name evidence="21" type="ORF">PRHACTZTBTEA_153</name>
</gene>
<keyword evidence="5" id="KW-0001">2Fe-2S</keyword>
<keyword evidence="22" id="KW-1185">Reference proteome</keyword>
<keyword evidence="4" id="KW-0004">4Fe-4S</keyword>
<evidence type="ECO:0000256" key="6">
    <source>
        <dbReference type="ARBA" id="ARBA00022719"/>
    </source>
</evidence>
<keyword evidence="6" id="KW-0874">Quinone</keyword>
<evidence type="ECO:0000256" key="13">
    <source>
        <dbReference type="ARBA" id="ARBA00031577"/>
    </source>
</evidence>
<dbReference type="Pfam" id="PF04879">
    <property type="entry name" value="Molybdop_Fe4S4"/>
    <property type="match status" value="1"/>
</dbReference>
<dbReference type="Proteomes" id="UP001497533">
    <property type="component" value="Chromosome"/>
</dbReference>
<dbReference type="PANTHER" id="PTHR43105">
    <property type="entry name" value="RESPIRATORY NITRATE REDUCTASE"/>
    <property type="match status" value="1"/>
</dbReference>
<evidence type="ECO:0000256" key="5">
    <source>
        <dbReference type="ARBA" id="ARBA00022714"/>
    </source>
</evidence>
<evidence type="ECO:0000256" key="14">
    <source>
        <dbReference type="ARBA" id="ARBA00032783"/>
    </source>
</evidence>
<comment type="cofactor">
    <cofactor evidence="1">
        <name>[4Fe-4S] cluster</name>
        <dbReference type="ChEBI" id="CHEBI:49883"/>
    </cofactor>
</comment>
<dbReference type="CDD" id="cd00207">
    <property type="entry name" value="fer2"/>
    <property type="match status" value="1"/>
</dbReference>
<dbReference type="SUPFAM" id="SSF53706">
    <property type="entry name" value="Formate dehydrogenase/DMSO reductase, domains 1-3"/>
    <property type="match status" value="1"/>
</dbReference>
<comment type="catalytic activity">
    <reaction evidence="16">
        <text>a quinone + NADH + 5 H(+)(in) = a quinol + NAD(+) + 4 H(+)(out)</text>
        <dbReference type="Rhea" id="RHEA:57888"/>
        <dbReference type="ChEBI" id="CHEBI:15378"/>
        <dbReference type="ChEBI" id="CHEBI:24646"/>
        <dbReference type="ChEBI" id="CHEBI:57540"/>
        <dbReference type="ChEBI" id="CHEBI:57945"/>
        <dbReference type="ChEBI" id="CHEBI:132124"/>
    </reaction>
</comment>
<dbReference type="Pfam" id="PF13510">
    <property type="entry name" value="Fer2_4"/>
    <property type="match status" value="1"/>
</dbReference>
<dbReference type="Gene3D" id="3.10.20.740">
    <property type="match status" value="1"/>
</dbReference>
<evidence type="ECO:0000256" key="4">
    <source>
        <dbReference type="ARBA" id="ARBA00022485"/>
    </source>
</evidence>
<sequence>MVLIYIDNKEYRVSENDNLLQACLSLGLDIPYFCWHPVLGSFGSCRQCAVKQYKNIDDISGNIVMSCMTPVIEGIRISISDEETKNFRKCIIECLMTNHPHDCPICEEAGNCHLQDMTVMTGHYIRKYRFSKRTHINQDLGPFIKHEMNRCISCYRCINYYKNYADGVDLGVFGSHNNIYFGRAKEGSLESEFSGNLVEICPTGVFTDKTYSEFYNRKWDMQFAPSICHHCSIGCNIILGERYGKIGRVENRYNGSINHYFLCDRGRFGYGYTNREDRPNQILLRQNGIEYIISSTKAIQNCIEIINNAKRVIGIGSSRASIESNYVLRKLVGSENFFSDFSDGEHSRLQLILNILKNGGIYTPTLREIEKYDMILVLGEDLTQTSPRMALSIRQAIKNKTIKQNIFNWQTEAIKNIYQNNKNILIITNTDETSLKDIATFNYYAPADDQARFAFAIANIINNELPNVSDLSEDLKRNVKNIAQLFVKSRNPLIISGTHSASESLIKSAANIAFSLRLKGINVGLSYLVSNANSIGLAMMNAKSIDNAFFSIESNEVDVAIVIENDLYYNNSINVVDNAIQKLNKLIVLDHQKTIFMDKATLAFPSASFVESNGTLINQEGRAQRFFKVFEPDFYNKKIVIKETWKWLSLFQNKLDKKNLQDITFDNVVTDCVLNMPQFKKIIDVSPKSSFNIHGQKLAREPHRYSGRTAILANKSVHEPSQPKDLDSPFVFSMEGNNNMISKRQQIAFAWSPGWNSPQSWNKFQEKIFGHLLFGDPGVRLFDSIKRNISFFTEIPDRYKPKKSQWLIVPYYHLFGSDEISQRSEKIKNCIPKPYIVLNKKDAIKYNLCNSSKFKFIYNKQTFILNVCLSKYLSNGQIGLPLGMHGLPTSMAGNFVENLYWKI</sequence>
<proteinExistence type="inferred from homology"/>
<keyword evidence="10" id="KW-0411">Iron-sulfur</keyword>
<evidence type="ECO:0000313" key="22">
    <source>
        <dbReference type="Proteomes" id="UP001497533"/>
    </source>
</evidence>
<dbReference type="InterPro" id="IPR000283">
    <property type="entry name" value="NADH_UbQ_OxRdtase_75kDa_su_CS"/>
</dbReference>
<evidence type="ECO:0000256" key="15">
    <source>
        <dbReference type="ARBA" id="ARBA00034078"/>
    </source>
</evidence>
<evidence type="ECO:0000256" key="11">
    <source>
        <dbReference type="ARBA" id="ARBA00023027"/>
    </source>
</evidence>
<feature type="domain" description="2Fe-2S ferredoxin-type" evidence="18">
    <location>
        <begin position="1"/>
        <end position="83"/>
    </location>
</feature>
<protein>
    <recommendedName>
        <fullName evidence="3">NADH-quinone oxidoreductase subunit G</fullName>
    </recommendedName>
    <alternativeName>
        <fullName evidence="13">NADH dehydrogenase I subunit G</fullName>
    </alternativeName>
    <alternativeName>
        <fullName evidence="14">NDH-1 subunit G</fullName>
    </alternativeName>
</protein>
<dbReference type="PROSITE" id="PS00641">
    <property type="entry name" value="COMPLEX1_75K_1"/>
    <property type="match status" value="1"/>
</dbReference>
<evidence type="ECO:0000256" key="7">
    <source>
        <dbReference type="ARBA" id="ARBA00022723"/>
    </source>
</evidence>
<evidence type="ECO:0000256" key="8">
    <source>
        <dbReference type="ARBA" id="ARBA00022967"/>
    </source>
</evidence>
<dbReference type="Gene3D" id="3.40.50.740">
    <property type="match status" value="1"/>
</dbReference>
<dbReference type="PROSITE" id="PS51669">
    <property type="entry name" value="4FE4S_MOW_BIS_MGD"/>
    <property type="match status" value="1"/>
</dbReference>
<dbReference type="NCBIfam" id="TIGR01973">
    <property type="entry name" value="NuoG"/>
    <property type="match status" value="1"/>
</dbReference>
<dbReference type="PROSITE" id="PS51839">
    <property type="entry name" value="4FE4S_HC3"/>
    <property type="match status" value="1"/>
</dbReference>
<dbReference type="SMART" id="SM00926">
    <property type="entry name" value="Molybdop_Fe4S4"/>
    <property type="match status" value="1"/>
</dbReference>
<dbReference type="InterPro" id="IPR001041">
    <property type="entry name" value="2Fe-2S_ferredoxin-type"/>
</dbReference>
<feature type="domain" description="4Fe-4S His(Cys)3-ligated-type" evidence="20">
    <location>
        <begin position="83"/>
        <end position="122"/>
    </location>
</feature>
<evidence type="ECO:0000259" key="20">
    <source>
        <dbReference type="PROSITE" id="PS51839"/>
    </source>
</evidence>
<dbReference type="InterPro" id="IPR019574">
    <property type="entry name" value="NADH_UbQ_OxRdtase_Gsu_4Fe4S-bd"/>
</dbReference>
<evidence type="ECO:0000256" key="17">
    <source>
        <dbReference type="RuleBase" id="RU004523"/>
    </source>
</evidence>
<evidence type="ECO:0000256" key="2">
    <source>
        <dbReference type="ARBA" id="ARBA00005404"/>
    </source>
</evidence>
<keyword evidence="11" id="KW-0520">NAD</keyword>
<dbReference type="SMART" id="SM00929">
    <property type="entry name" value="NADH-G_4Fe-4S_3"/>
    <property type="match status" value="1"/>
</dbReference>